<gene>
    <name evidence="1" type="ORF">Pmar_PMAR017999</name>
</gene>
<keyword evidence="2" id="KW-1185">Reference proteome</keyword>
<protein>
    <recommendedName>
        <fullName evidence="3">JmjC domain-containing protein</fullName>
    </recommendedName>
</protein>
<dbReference type="Gene3D" id="2.60.120.10">
    <property type="entry name" value="Jelly Rolls"/>
    <property type="match status" value="1"/>
</dbReference>
<proteinExistence type="predicted"/>
<dbReference type="AlphaFoldDB" id="C5LND0"/>
<evidence type="ECO:0008006" key="3">
    <source>
        <dbReference type="Google" id="ProtNLM"/>
    </source>
</evidence>
<sequence length="214" mass="24096">MVNILFFYHLASGRLVYDSPVDGERVDVGKWPEFVKARWSNTTLQPGECLFIPKHHALHYVRGFGEENIAYSLLFDTHGAEASSLSMEAEPAIPLIEFDVLWPFPGDPLEDGYGEVTMGMPDWKVALALPAVTMAVEATSKNWFTPLELATITREYLRRSVGPSPTVLARISPLVLKYGERLATKGWSVEEVLTDLAPYWRDVIRLIEHHDPLS</sequence>
<dbReference type="OrthoDB" id="430898at2759"/>
<dbReference type="GeneID" id="9040351"/>
<organism evidence="2">
    <name type="scientific">Perkinsus marinus (strain ATCC 50983 / TXsc)</name>
    <dbReference type="NCBI Taxonomy" id="423536"/>
    <lineage>
        <taxon>Eukaryota</taxon>
        <taxon>Sar</taxon>
        <taxon>Alveolata</taxon>
        <taxon>Perkinsozoa</taxon>
        <taxon>Perkinsea</taxon>
        <taxon>Perkinsida</taxon>
        <taxon>Perkinsidae</taxon>
        <taxon>Perkinsus</taxon>
    </lineage>
</organism>
<evidence type="ECO:0000313" key="2">
    <source>
        <dbReference type="Proteomes" id="UP000007800"/>
    </source>
</evidence>
<dbReference type="InParanoid" id="C5LND0"/>
<dbReference type="SUPFAM" id="SSF51197">
    <property type="entry name" value="Clavaminate synthase-like"/>
    <property type="match status" value="1"/>
</dbReference>
<accession>C5LND0</accession>
<evidence type="ECO:0000313" key="1">
    <source>
        <dbReference type="EMBL" id="EER01770.1"/>
    </source>
</evidence>
<name>C5LND0_PERM5</name>
<dbReference type="InterPro" id="IPR014710">
    <property type="entry name" value="RmlC-like_jellyroll"/>
</dbReference>
<dbReference type="RefSeq" id="XP_002769052.1">
    <property type="nucleotide sequence ID" value="XM_002769006.1"/>
</dbReference>
<dbReference type="Proteomes" id="UP000007800">
    <property type="component" value="Unassembled WGS sequence"/>
</dbReference>
<reference evidence="1 2" key="1">
    <citation type="submission" date="2008-07" db="EMBL/GenBank/DDBJ databases">
        <authorList>
            <person name="El-Sayed N."/>
            <person name="Caler E."/>
            <person name="Inman J."/>
            <person name="Amedeo P."/>
            <person name="Hass B."/>
            <person name="Wortman J."/>
        </authorList>
    </citation>
    <scope>NUCLEOTIDE SEQUENCE [LARGE SCALE GENOMIC DNA]</scope>
    <source>
        <strain evidence="2">ATCC 50983 / TXsc</strain>
    </source>
</reference>
<dbReference type="EMBL" id="GG683755">
    <property type="protein sequence ID" value="EER01770.1"/>
    <property type="molecule type" value="Genomic_DNA"/>
</dbReference>